<evidence type="ECO:0000256" key="2">
    <source>
        <dbReference type="ARBA" id="ARBA00006275"/>
    </source>
</evidence>
<evidence type="ECO:0000313" key="9">
    <source>
        <dbReference type="EMBL" id="KAB6571091.1"/>
    </source>
</evidence>
<dbReference type="EMBL" id="WCZY01000021">
    <property type="protein sequence ID" value="KAB6690812.1"/>
    <property type="molecule type" value="Genomic_DNA"/>
</dbReference>
<comment type="similarity">
    <text evidence="2">Belongs to the SusD family.</text>
</comment>
<keyword evidence="5" id="KW-0998">Cell outer membrane</keyword>
<dbReference type="InterPro" id="IPR012944">
    <property type="entry name" value="SusD_RagB_dom"/>
</dbReference>
<dbReference type="Gene3D" id="1.25.40.390">
    <property type="match status" value="1"/>
</dbReference>
<feature type="domain" description="RagB/SusD" evidence="6">
    <location>
        <begin position="346"/>
        <end position="733"/>
    </location>
</feature>
<dbReference type="InterPro" id="IPR033985">
    <property type="entry name" value="SusD-like_N"/>
</dbReference>
<protein>
    <submittedName>
        <fullName evidence="9">RagB/SusD family nutrient uptake outer membrane protein</fullName>
    </submittedName>
</protein>
<evidence type="ECO:0000313" key="11">
    <source>
        <dbReference type="EMBL" id="KAB6690812.1"/>
    </source>
</evidence>
<organism evidence="9 17">
    <name type="scientific">Phocaeicola vulgatus</name>
    <name type="common">Bacteroides vulgatus</name>
    <dbReference type="NCBI Taxonomy" id="821"/>
    <lineage>
        <taxon>Bacteria</taxon>
        <taxon>Pseudomonadati</taxon>
        <taxon>Bacteroidota</taxon>
        <taxon>Bacteroidia</taxon>
        <taxon>Bacteroidales</taxon>
        <taxon>Bacteroidaceae</taxon>
        <taxon>Phocaeicola</taxon>
    </lineage>
</organism>
<evidence type="ECO:0000259" key="6">
    <source>
        <dbReference type="Pfam" id="PF07980"/>
    </source>
</evidence>
<dbReference type="GO" id="GO:0009279">
    <property type="term" value="C:cell outer membrane"/>
    <property type="evidence" value="ECO:0007669"/>
    <property type="project" value="UniProtKB-SubCell"/>
</dbReference>
<dbReference type="EMBL" id="WDAY01000004">
    <property type="protein sequence ID" value="KAB6563133.1"/>
    <property type="molecule type" value="Genomic_DNA"/>
</dbReference>
<evidence type="ECO:0000256" key="5">
    <source>
        <dbReference type="ARBA" id="ARBA00023237"/>
    </source>
</evidence>
<accession>A0A174Q0V4</accession>
<evidence type="ECO:0000313" key="13">
    <source>
        <dbReference type="EMBL" id="RGT94121.1"/>
    </source>
</evidence>
<dbReference type="RefSeq" id="WP_057279408.1">
    <property type="nucleotide sequence ID" value="NZ_CAXSNX010000028.1"/>
</dbReference>
<gene>
    <name evidence="13" type="ORF">DWX04_09845</name>
    <name evidence="12" type="ORF">GAY17_15105</name>
    <name evidence="9" type="ORF">GAY76_15245</name>
    <name evidence="8" type="ORF">GAY79_03330</name>
    <name evidence="10" type="ORF">GAZ76_05285</name>
    <name evidence="11" type="ORF">GAZ92_14495</name>
</gene>
<keyword evidence="4" id="KW-0472">Membrane</keyword>
<evidence type="ECO:0000313" key="14">
    <source>
        <dbReference type="Proteomes" id="UP000283833"/>
    </source>
</evidence>
<proteinExistence type="inferred from homology"/>
<dbReference type="EMBL" id="WDAG01000004">
    <property type="protein sequence ID" value="KAB6662099.1"/>
    <property type="molecule type" value="Genomic_DNA"/>
</dbReference>
<evidence type="ECO:0000256" key="1">
    <source>
        <dbReference type="ARBA" id="ARBA00004442"/>
    </source>
</evidence>
<dbReference type="PROSITE" id="PS51257">
    <property type="entry name" value="PROKAR_LIPOPROTEIN"/>
    <property type="match status" value="1"/>
</dbReference>
<evidence type="ECO:0000313" key="12">
    <source>
        <dbReference type="EMBL" id="KAB6698171.1"/>
    </source>
</evidence>
<evidence type="ECO:0000313" key="19">
    <source>
        <dbReference type="Proteomes" id="UP000470952"/>
    </source>
</evidence>
<dbReference type="Proteomes" id="UP000437380">
    <property type="component" value="Unassembled WGS sequence"/>
</dbReference>
<evidence type="ECO:0000313" key="16">
    <source>
        <dbReference type="Proteomes" id="UP000437431"/>
    </source>
</evidence>
<comment type="caution">
    <text evidence="9">The sequence shown here is derived from an EMBL/GenBank/DDBJ whole genome shotgun (WGS) entry which is preliminary data.</text>
</comment>
<dbReference type="AlphaFoldDB" id="A0A174Q0V4"/>
<feature type="domain" description="SusD-like N-terminal" evidence="7">
    <location>
        <begin position="97"/>
        <end position="252"/>
    </location>
</feature>
<evidence type="ECO:0000313" key="17">
    <source>
        <dbReference type="Proteomes" id="UP000462922"/>
    </source>
</evidence>
<evidence type="ECO:0000256" key="4">
    <source>
        <dbReference type="ARBA" id="ARBA00023136"/>
    </source>
</evidence>
<reference evidence="13 14" key="1">
    <citation type="submission" date="2018-08" db="EMBL/GenBank/DDBJ databases">
        <title>A genome reference for cultivated species of the human gut microbiota.</title>
        <authorList>
            <person name="Zou Y."/>
            <person name="Xue W."/>
            <person name="Luo G."/>
        </authorList>
    </citation>
    <scope>NUCLEOTIDE SEQUENCE [LARGE SCALE GENOMIC DNA]</scope>
    <source>
        <strain evidence="13 14">AF18-14</strain>
    </source>
</reference>
<reference evidence="15 16" key="2">
    <citation type="journal article" date="2019" name="Nat. Med.">
        <title>A library of human gut bacterial isolates paired with longitudinal multiomics data enables mechanistic microbiome research.</title>
        <authorList>
            <person name="Poyet M."/>
            <person name="Groussin M."/>
            <person name="Gibbons S.M."/>
            <person name="Avila-Pacheco J."/>
            <person name="Jiang X."/>
            <person name="Kearney S.M."/>
            <person name="Perrotta A.R."/>
            <person name="Berdy B."/>
            <person name="Zhao S."/>
            <person name="Lieberman T.D."/>
            <person name="Swanson P.K."/>
            <person name="Smith M."/>
            <person name="Roesemann S."/>
            <person name="Alexander J.E."/>
            <person name="Rich S.A."/>
            <person name="Livny J."/>
            <person name="Vlamakis H."/>
            <person name="Clish C."/>
            <person name="Bullock K."/>
            <person name="Deik A."/>
            <person name="Scott J."/>
            <person name="Pierce K.A."/>
            <person name="Xavier R.J."/>
            <person name="Alm E.J."/>
        </authorList>
    </citation>
    <scope>NUCLEOTIDE SEQUENCE [LARGE SCALE GENOMIC DNA]</scope>
    <source>
        <strain evidence="9 17">BIOML-A110</strain>
        <strain evidence="8 16">BIOML-A111</strain>
        <strain evidence="12 15">BIOML-A82</strain>
        <strain evidence="11 18">BIOML-A85</strain>
        <strain evidence="10 19">BIOML-A93</strain>
    </source>
</reference>
<evidence type="ECO:0000313" key="15">
    <source>
        <dbReference type="Proteomes" id="UP000437380"/>
    </source>
</evidence>
<dbReference type="InterPro" id="IPR011990">
    <property type="entry name" value="TPR-like_helical_dom_sf"/>
</dbReference>
<evidence type="ECO:0000313" key="10">
    <source>
        <dbReference type="EMBL" id="KAB6662099.1"/>
    </source>
</evidence>
<evidence type="ECO:0000313" key="18">
    <source>
        <dbReference type="Proteomes" id="UP000470777"/>
    </source>
</evidence>
<comment type="subcellular location">
    <subcellularLocation>
        <location evidence="1">Cell outer membrane</location>
    </subcellularLocation>
</comment>
<dbReference type="Proteomes" id="UP000462922">
    <property type="component" value="Unassembled WGS sequence"/>
</dbReference>
<dbReference type="EMBL" id="QRXI01000010">
    <property type="protein sequence ID" value="RGT94121.1"/>
    <property type="molecule type" value="Genomic_DNA"/>
</dbReference>
<dbReference type="EMBL" id="WCZV01000021">
    <property type="protein sequence ID" value="KAB6698171.1"/>
    <property type="molecule type" value="Genomic_DNA"/>
</dbReference>
<dbReference type="Proteomes" id="UP000437431">
    <property type="component" value="Unassembled WGS sequence"/>
</dbReference>
<evidence type="ECO:0000259" key="7">
    <source>
        <dbReference type="Pfam" id="PF14322"/>
    </source>
</evidence>
<dbReference type="Proteomes" id="UP000470952">
    <property type="component" value="Unassembled WGS sequence"/>
</dbReference>
<dbReference type="SUPFAM" id="SSF48452">
    <property type="entry name" value="TPR-like"/>
    <property type="match status" value="1"/>
</dbReference>
<evidence type="ECO:0000313" key="8">
    <source>
        <dbReference type="EMBL" id="KAB6563133.1"/>
    </source>
</evidence>
<dbReference type="Pfam" id="PF07980">
    <property type="entry name" value="SusD_RagB"/>
    <property type="match status" value="1"/>
</dbReference>
<evidence type="ECO:0000256" key="3">
    <source>
        <dbReference type="ARBA" id="ARBA00022729"/>
    </source>
</evidence>
<dbReference type="EMBL" id="WDAX01000038">
    <property type="protein sequence ID" value="KAB6571091.1"/>
    <property type="molecule type" value="Genomic_DNA"/>
</dbReference>
<sequence>MKHSFSKIYVGAIALLIGASSCSDQFLKDKKDYNNMTTVDVYSDPQQATAVFATIYKQIISRYNSPLCGADPLMRQDQATGGKQYIFSEEMTGWKSGNYTGQITKQVKAGNHISNPPYWNDPRNNVKNYNNFSRFTLFPTVYVINNYIIEIDRSRSLINNEEFWNHLKGQAIFARAWLYFDAAREWGGFPYYFTETDMPENGDRSPRLPMQTCIDRICADFEAAAKLLPERWDNENYGRFTSVAALAMAARARLFMASPIFNADWDNPGGERWKQATEACLAALQAADKAGYGTSVKDIESWDRAFYGFNGVFNPESIITILMNDDPLVKGSFNKWEEMIRPSSIANNDGAGIPAPDEILMAFPMKDGRAATVENGYDDEKFYRNRDPRFYRTFAFSGCEWIKQPQKQLWLFTYKYSDNENNMYRYTDGRKGDGGAQGKSRALVWKMSDPNIAIGSESISGTDVMEYRYGELLLNLAECYAAQGNAGECLKYLGMIRARVGISSANNYGLGSISDRYQLLKAVLNERQIELAYEGKRVWDLKRWLLYEGGAGFDPNIGGGFDNATYAYNPEGAWGAGWRIYDGKDGRPNYTKANNVLTKLGLKPLSGTKHTSKIWGYDLDHVHEVVEYIDGEVNHPLVSNELYKAVPGISRDMNEQEREEAFNKLDAFYEGVGMKTYDPIEKMGHKYGMDSGSKVQDQNFLFAWRGWYYIYPIHYDMYDAAKGNDWIEQTAGWMVENATPSCMTVDEQNGTYYYCTPEK</sequence>
<name>A0A174Q0V4_PHOVU</name>
<dbReference type="Proteomes" id="UP000470777">
    <property type="component" value="Unassembled WGS sequence"/>
</dbReference>
<dbReference type="Pfam" id="PF14322">
    <property type="entry name" value="SusD-like_3"/>
    <property type="match status" value="1"/>
</dbReference>
<keyword evidence="3" id="KW-0732">Signal</keyword>
<dbReference type="Proteomes" id="UP000283833">
    <property type="component" value="Unassembled WGS sequence"/>
</dbReference>